<protein>
    <submittedName>
        <fullName evidence="5">Uncharacterized protein</fullName>
    </submittedName>
</protein>
<dbReference type="PRINTS" id="PR00081">
    <property type="entry name" value="GDHRDH"/>
</dbReference>
<dbReference type="Pfam" id="PF00106">
    <property type="entry name" value="adh_short"/>
    <property type="match status" value="1"/>
</dbReference>
<evidence type="ECO:0000313" key="5">
    <source>
        <dbReference type="EMBL" id="KAG0562713.1"/>
    </source>
</evidence>
<accession>A0A8T0GUY0</accession>
<evidence type="ECO:0000256" key="4">
    <source>
        <dbReference type="RuleBase" id="RU000363"/>
    </source>
</evidence>
<dbReference type="InterPro" id="IPR002347">
    <property type="entry name" value="SDR_fam"/>
</dbReference>
<evidence type="ECO:0000256" key="2">
    <source>
        <dbReference type="ARBA" id="ARBA00022857"/>
    </source>
</evidence>
<dbReference type="Gene3D" id="3.40.50.720">
    <property type="entry name" value="NAD(P)-binding Rossmann-like Domain"/>
    <property type="match status" value="1"/>
</dbReference>
<dbReference type="GO" id="GO:0016020">
    <property type="term" value="C:membrane"/>
    <property type="evidence" value="ECO:0007669"/>
    <property type="project" value="TreeGrafter"/>
</dbReference>
<comment type="caution">
    <text evidence="5">The sequence shown here is derived from an EMBL/GenBank/DDBJ whole genome shotgun (WGS) entry which is preliminary data.</text>
</comment>
<reference evidence="5" key="1">
    <citation type="submission" date="2020-06" db="EMBL/GenBank/DDBJ databases">
        <title>WGS assembly of Ceratodon purpureus strain R40.</title>
        <authorList>
            <person name="Carey S.B."/>
            <person name="Jenkins J."/>
            <person name="Shu S."/>
            <person name="Lovell J.T."/>
            <person name="Sreedasyam A."/>
            <person name="Maumus F."/>
            <person name="Tiley G.P."/>
            <person name="Fernandez-Pozo N."/>
            <person name="Barry K."/>
            <person name="Chen C."/>
            <person name="Wang M."/>
            <person name="Lipzen A."/>
            <person name="Daum C."/>
            <person name="Saski C.A."/>
            <person name="Payton A.C."/>
            <person name="Mcbreen J.C."/>
            <person name="Conrad R.E."/>
            <person name="Kollar L.M."/>
            <person name="Olsson S."/>
            <person name="Huttunen S."/>
            <person name="Landis J.B."/>
            <person name="Wickett N.J."/>
            <person name="Johnson M.G."/>
            <person name="Rensing S.A."/>
            <person name="Grimwood J."/>
            <person name="Schmutz J."/>
            <person name="Mcdaniel S.F."/>
        </authorList>
    </citation>
    <scope>NUCLEOTIDE SEQUENCE</scope>
    <source>
        <strain evidence="5">R40</strain>
    </source>
</reference>
<comment type="similarity">
    <text evidence="1 4">Belongs to the short-chain dehydrogenases/reductases (SDR) family.</text>
</comment>
<dbReference type="InterPro" id="IPR036291">
    <property type="entry name" value="NAD(P)-bd_dom_sf"/>
</dbReference>
<dbReference type="PANTHER" id="PTHR43490">
    <property type="entry name" value="(+)-NEOMENTHOL DEHYDROGENASE"/>
    <property type="match status" value="1"/>
</dbReference>
<organism evidence="5 6">
    <name type="scientific">Ceratodon purpureus</name>
    <name type="common">Fire moss</name>
    <name type="synonym">Dicranum purpureum</name>
    <dbReference type="NCBI Taxonomy" id="3225"/>
    <lineage>
        <taxon>Eukaryota</taxon>
        <taxon>Viridiplantae</taxon>
        <taxon>Streptophyta</taxon>
        <taxon>Embryophyta</taxon>
        <taxon>Bryophyta</taxon>
        <taxon>Bryophytina</taxon>
        <taxon>Bryopsida</taxon>
        <taxon>Dicranidae</taxon>
        <taxon>Pseudoditrichales</taxon>
        <taxon>Ditrichaceae</taxon>
        <taxon>Ceratodon</taxon>
    </lineage>
</organism>
<keyword evidence="3" id="KW-0560">Oxidoreductase</keyword>
<proteinExistence type="inferred from homology"/>
<dbReference type="PANTHER" id="PTHR43490:SF99">
    <property type="entry name" value="SHORT-CHAIN DEHYDROGENASE_REDUCTASE"/>
    <property type="match status" value="1"/>
</dbReference>
<dbReference type="SUPFAM" id="SSF51735">
    <property type="entry name" value="NAD(P)-binding Rossmann-fold domains"/>
    <property type="match status" value="1"/>
</dbReference>
<dbReference type="GO" id="GO:0016491">
    <property type="term" value="F:oxidoreductase activity"/>
    <property type="evidence" value="ECO:0007669"/>
    <property type="project" value="UniProtKB-KW"/>
</dbReference>
<dbReference type="Proteomes" id="UP000822688">
    <property type="component" value="Chromosome 9"/>
</dbReference>
<keyword evidence="2" id="KW-0521">NADP</keyword>
<name>A0A8T0GUY0_CERPU</name>
<dbReference type="PRINTS" id="PR00080">
    <property type="entry name" value="SDRFAMILY"/>
</dbReference>
<evidence type="ECO:0000313" key="6">
    <source>
        <dbReference type="Proteomes" id="UP000822688"/>
    </source>
</evidence>
<evidence type="ECO:0000256" key="3">
    <source>
        <dbReference type="ARBA" id="ARBA00023002"/>
    </source>
</evidence>
<dbReference type="AlphaFoldDB" id="A0A8T0GUY0"/>
<sequence length="310" mass="34692">MGSATHQVLGDRWWSSETVAMVTGGNKGIGLEIVRRLALEGLTVILTARDETRGLKATQSLHAQGLQNVVFHTLDIGDSESRAQFVEWIQKTYGGLDILVNNAAVFHNDNVYETAVETMKINYRGTVGLTEELLPLFKASQAGARIVTVSSWVGKLMVLNDEQVRKKLTDVTQFDQKYLDELEQKYLEACRAGNGEPNGYTNTAYRFSKVLINSYSRLLALRLANQPSGQQIYLRLVHPGFVRTDIHRKLMNMLDEEAYQKLVASGGFNHEELIGVEEGADTPVWLCLVPAGDQIPSGRLWFKREELSYT</sequence>
<keyword evidence="6" id="KW-1185">Reference proteome</keyword>
<gene>
    <name evidence="5" type="ORF">KC19_9G166700</name>
</gene>
<dbReference type="EMBL" id="CM026430">
    <property type="protein sequence ID" value="KAG0562713.1"/>
    <property type="molecule type" value="Genomic_DNA"/>
</dbReference>
<evidence type="ECO:0000256" key="1">
    <source>
        <dbReference type="ARBA" id="ARBA00006484"/>
    </source>
</evidence>
<dbReference type="OrthoDB" id="1933717at2759"/>